<sequence length="527" mass="56572">MSETESYTRKPEALTWVGQVLRFAETRPTDIGITFGSSSVTWSALAERIRRAAAALAHRGVSHGDRVAVLTTNCVEHVEAVLGTQLLGAIAVPMNPRLAVDEVEFIVDNCSAAVIVVEKPLAHLTDPLVSAGTVERLIVDRGAPAPAPADIDADQNYDAALAAAVPFAGESTNDMNDIAFIMYTSGTTGRPKGSILTFGNLVASTFFYVHAVKLVYDNEVTLVTAPLFHTAGFGMLMPNLLLGYRSVILPSGNFSADTFLDIAEAEAVTNTWLLASQWQQICDSPTLAERNLRFRRISWGAAPATHANLRAMEAAFPNTEIYCFFGQTEMSPSTTSLLGKDSARKLGSVGTPLPHVSIRVVDAAMNDVQIGEVGEIVYRAPTATAGYWNAPDATAAAFDGGWFHSGDLVKQDDEGYVYVVDRLKDMIITGGENVYCAEVENVLADHPGVRDVAVVGAPDERWGETPVAFVVPADPTAPPTEDELIAHAKQHLASYKKPSRVVVVDLLPRNSAGKIVKPSLRARLSTR</sequence>
<dbReference type="RefSeq" id="WP_289379380.1">
    <property type="nucleotide sequence ID" value="NZ_JAUBOF010000044.1"/>
</dbReference>
<evidence type="ECO:0000259" key="3">
    <source>
        <dbReference type="Pfam" id="PF00501"/>
    </source>
</evidence>
<name>A0ABT7RP08_9NOCA</name>
<dbReference type="InterPro" id="IPR042099">
    <property type="entry name" value="ANL_N_sf"/>
</dbReference>
<feature type="domain" description="AMP-dependent synthetase/ligase" evidence="3">
    <location>
        <begin position="23"/>
        <end position="388"/>
    </location>
</feature>
<proteinExistence type="inferred from homology"/>
<dbReference type="Gene3D" id="3.30.300.30">
    <property type="match status" value="1"/>
</dbReference>
<reference evidence="5 6" key="1">
    <citation type="submission" date="2023-06" db="EMBL/GenBank/DDBJ databases">
        <title>Rhodococcus indonesiensis sp. nov a new member of the Rhodococcus ruber lineage isolated from a sediment of neutral hot spring.</title>
        <authorList>
            <person name="Kusuma A.B."/>
            <person name="Fenylestari G."/>
            <person name="Ammar F."/>
            <person name="Nouioui I."/>
            <person name="Goodfellow M."/>
        </authorList>
    </citation>
    <scope>NUCLEOTIDE SEQUENCE [LARGE SCALE GENOMIC DNA]</scope>
    <source>
        <strain evidence="5 6">CSLK01-03</strain>
    </source>
</reference>
<dbReference type="Pfam" id="PF13193">
    <property type="entry name" value="AMP-binding_C"/>
    <property type="match status" value="1"/>
</dbReference>
<dbReference type="Proteomes" id="UP001233164">
    <property type="component" value="Unassembled WGS sequence"/>
</dbReference>
<dbReference type="InterPro" id="IPR020845">
    <property type="entry name" value="AMP-binding_CS"/>
</dbReference>
<gene>
    <name evidence="5" type="ORF">QT969_13740</name>
</gene>
<accession>A0ABT7RP08</accession>
<protein>
    <submittedName>
        <fullName evidence="5">AMP-binding protein</fullName>
    </submittedName>
</protein>
<dbReference type="SUPFAM" id="SSF56801">
    <property type="entry name" value="Acetyl-CoA synthetase-like"/>
    <property type="match status" value="1"/>
</dbReference>
<keyword evidence="2" id="KW-0436">Ligase</keyword>
<evidence type="ECO:0000313" key="6">
    <source>
        <dbReference type="Proteomes" id="UP001233164"/>
    </source>
</evidence>
<dbReference type="PROSITE" id="PS00455">
    <property type="entry name" value="AMP_BINDING"/>
    <property type="match status" value="1"/>
</dbReference>
<evidence type="ECO:0000313" key="5">
    <source>
        <dbReference type="EMBL" id="MDM7489342.1"/>
    </source>
</evidence>
<dbReference type="PANTHER" id="PTHR43201">
    <property type="entry name" value="ACYL-COA SYNTHETASE"/>
    <property type="match status" value="1"/>
</dbReference>
<evidence type="ECO:0000256" key="1">
    <source>
        <dbReference type="ARBA" id="ARBA00006432"/>
    </source>
</evidence>
<comment type="caution">
    <text evidence="5">The sequence shown here is derived from an EMBL/GenBank/DDBJ whole genome shotgun (WGS) entry which is preliminary data.</text>
</comment>
<comment type="similarity">
    <text evidence="1">Belongs to the ATP-dependent AMP-binding enzyme family.</text>
</comment>
<dbReference type="PANTHER" id="PTHR43201:SF5">
    <property type="entry name" value="MEDIUM-CHAIN ACYL-COA LIGASE ACSF2, MITOCHONDRIAL"/>
    <property type="match status" value="1"/>
</dbReference>
<evidence type="ECO:0000259" key="4">
    <source>
        <dbReference type="Pfam" id="PF13193"/>
    </source>
</evidence>
<organism evidence="5 6">
    <name type="scientific">Rhodococcus indonesiensis</name>
    <dbReference type="NCBI Taxonomy" id="3055869"/>
    <lineage>
        <taxon>Bacteria</taxon>
        <taxon>Bacillati</taxon>
        <taxon>Actinomycetota</taxon>
        <taxon>Actinomycetes</taxon>
        <taxon>Mycobacteriales</taxon>
        <taxon>Nocardiaceae</taxon>
        <taxon>Rhodococcus</taxon>
    </lineage>
</organism>
<dbReference type="EMBL" id="JAUBOF010000044">
    <property type="protein sequence ID" value="MDM7489342.1"/>
    <property type="molecule type" value="Genomic_DNA"/>
</dbReference>
<evidence type="ECO:0000256" key="2">
    <source>
        <dbReference type="ARBA" id="ARBA00022598"/>
    </source>
</evidence>
<dbReference type="Pfam" id="PF00501">
    <property type="entry name" value="AMP-binding"/>
    <property type="match status" value="1"/>
</dbReference>
<keyword evidence="6" id="KW-1185">Reference proteome</keyword>
<dbReference type="InterPro" id="IPR000873">
    <property type="entry name" value="AMP-dep_synth/lig_dom"/>
</dbReference>
<feature type="domain" description="AMP-binding enzyme C-terminal" evidence="4">
    <location>
        <begin position="438"/>
        <end position="514"/>
    </location>
</feature>
<dbReference type="Gene3D" id="3.40.50.12780">
    <property type="entry name" value="N-terminal domain of ligase-like"/>
    <property type="match status" value="1"/>
</dbReference>
<dbReference type="InterPro" id="IPR025110">
    <property type="entry name" value="AMP-bd_C"/>
</dbReference>
<dbReference type="InterPro" id="IPR045851">
    <property type="entry name" value="AMP-bd_C_sf"/>
</dbReference>